<evidence type="ECO:0000256" key="4">
    <source>
        <dbReference type="ARBA" id="ARBA00022989"/>
    </source>
</evidence>
<keyword evidence="4 6" id="KW-1133">Transmembrane helix</keyword>
<dbReference type="Proteomes" id="UP001378956">
    <property type="component" value="Unassembled WGS sequence"/>
</dbReference>
<keyword evidence="2" id="KW-1003">Cell membrane</keyword>
<gene>
    <name evidence="9" type="ORF">WAE58_22640</name>
</gene>
<feature type="transmembrane region" description="Helical" evidence="6">
    <location>
        <begin position="330"/>
        <end position="360"/>
    </location>
</feature>
<keyword evidence="3 6" id="KW-0812">Transmembrane</keyword>
<dbReference type="InterPro" id="IPR003838">
    <property type="entry name" value="ABC3_permease_C"/>
</dbReference>
<evidence type="ECO:0000313" key="9">
    <source>
        <dbReference type="EMBL" id="MEJ2905262.1"/>
    </source>
</evidence>
<keyword evidence="10" id="KW-1185">Reference proteome</keyword>
<feature type="transmembrane region" description="Helical" evidence="6">
    <location>
        <begin position="283"/>
        <end position="303"/>
    </location>
</feature>
<keyword evidence="5 6" id="KW-0472">Membrane</keyword>
<dbReference type="RefSeq" id="WP_288883916.1">
    <property type="nucleotide sequence ID" value="NZ_CBFGNQ010000041.1"/>
</dbReference>
<dbReference type="EMBL" id="JBBEUB010000010">
    <property type="protein sequence ID" value="MEJ2905262.1"/>
    <property type="molecule type" value="Genomic_DNA"/>
</dbReference>
<dbReference type="PANTHER" id="PTHR30572">
    <property type="entry name" value="MEMBRANE COMPONENT OF TRANSPORTER-RELATED"/>
    <property type="match status" value="1"/>
</dbReference>
<dbReference type="Pfam" id="PF12704">
    <property type="entry name" value="MacB_PCD"/>
    <property type="match status" value="1"/>
</dbReference>
<comment type="subcellular location">
    <subcellularLocation>
        <location evidence="1">Cell membrane</location>
        <topology evidence="1">Multi-pass membrane protein</topology>
    </subcellularLocation>
</comment>
<evidence type="ECO:0000256" key="1">
    <source>
        <dbReference type="ARBA" id="ARBA00004651"/>
    </source>
</evidence>
<organism evidence="9 10">
    <name type="scientific">Pedobacter panaciterrae</name>
    <dbReference type="NCBI Taxonomy" id="363849"/>
    <lineage>
        <taxon>Bacteria</taxon>
        <taxon>Pseudomonadati</taxon>
        <taxon>Bacteroidota</taxon>
        <taxon>Sphingobacteriia</taxon>
        <taxon>Sphingobacteriales</taxon>
        <taxon>Sphingobacteriaceae</taxon>
        <taxon>Pedobacter</taxon>
    </lineage>
</organism>
<evidence type="ECO:0000256" key="5">
    <source>
        <dbReference type="ARBA" id="ARBA00023136"/>
    </source>
</evidence>
<feature type="domain" description="ABC3 transporter permease C-terminal" evidence="7">
    <location>
        <begin position="289"/>
        <end position="404"/>
    </location>
</feature>
<evidence type="ECO:0000259" key="8">
    <source>
        <dbReference type="Pfam" id="PF12704"/>
    </source>
</evidence>
<evidence type="ECO:0000256" key="2">
    <source>
        <dbReference type="ARBA" id="ARBA00022475"/>
    </source>
</evidence>
<dbReference type="InterPro" id="IPR050250">
    <property type="entry name" value="Macrolide_Exporter_MacB"/>
</dbReference>
<sequence length="412" mass="46748">MLKNYFKIAIAVLKRRKFFTFISLFGISFTLTILMVTTAFFDKMLSPSYPDYKRNRSLYITGVALVSSKNGWYNGSSASFYFLDHYVSKLKTPEKIGIFSFSAKANAYVNNKKVVMEYKYTDANYWEIAEYQFLEGKPYTKQQIDNGERVGVISESNKRNYFGDAKSVVGKYIEADNVSYRIIGVVKDLPRSMRNFYGDLYLPYTVSKGNYKDVGFQGGFGAVLLAKSEADVPKMRAEYQQMLSKIPTNDKEYDKLYAHADTMLESMSRKLFGNDENVGISRMIAIVSLFILLFLLLPTINLVNINITRIMERSSEIGVRKAFGASSKTLVYQFIVENVILTLLGGVIGVFLSIVCIFLFNQSDILPNLNLSLNFTVLVFGFLICLFFGLLSGVYPAWRMSRLNVVNALKAQ</sequence>
<feature type="transmembrane region" description="Helical" evidence="6">
    <location>
        <begin position="21"/>
        <end position="41"/>
    </location>
</feature>
<evidence type="ECO:0000256" key="3">
    <source>
        <dbReference type="ARBA" id="ARBA00022692"/>
    </source>
</evidence>
<accession>A0ABU8NSN7</accession>
<comment type="caution">
    <text evidence="9">The sequence shown here is derived from an EMBL/GenBank/DDBJ whole genome shotgun (WGS) entry which is preliminary data.</text>
</comment>
<protein>
    <submittedName>
        <fullName evidence="9">FtsX-like permease family protein</fullName>
    </submittedName>
</protein>
<name>A0ABU8NSN7_9SPHI</name>
<feature type="transmembrane region" description="Helical" evidence="6">
    <location>
        <begin position="372"/>
        <end position="395"/>
    </location>
</feature>
<dbReference type="InterPro" id="IPR025857">
    <property type="entry name" value="MacB_PCD"/>
</dbReference>
<proteinExistence type="predicted"/>
<evidence type="ECO:0000259" key="7">
    <source>
        <dbReference type="Pfam" id="PF02687"/>
    </source>
</evidence>
<dbReference type="PANTHER" id="PTHR30572:SF18">
    <property type="entry name" value="ABC-TYPE MACROLIDE FAMILY EXPORT SYSTEM PERMEASE COMPONENT 2"/>
    <property type="match status" value="1"/>
</dbReference>
<reference evidence="9 10" key="1">
    <citation type="submission" date="2024-03" db="EMBL/GenBank/DDBJ databases">
        <title>Sequence of Lycoming College Course Isolates.</title>
        <authorList>
            <person name="Plotts O."/>
            <person name="Newman J."/>
        </authorList>
    </citation>
    <scope>NUCLEOTIDE SEQUENCE [LARGE SCALE GENOMIC DNA]</scope>
    <source>
        <strain evidence="9 10">CJB-3</strain>
    </source>
</reference>
<dbReference type="Pfam" id="PF02687">
    <property type="entry name" value="FtsX"/>
    <property type="match status" value="1"/>
</dbReference>
<feature type="domain" description="MacB-like periplasmic core" evidence="8">
    <location>
        <begin position="20"/>
        <end position="240"/>
    </location>
</feature>
<evidence type="ECO:0000256" key="6">
    <source>
        <dbReference type="SAM" id="Phobius"/>
    </source>
</evidence>
<evidence type="ECO:0000313" key="10">
    <source>
        <dbReference type="Proteomes" id="UP001378956"/>
    </source>
</evidence>